<organism evidence="2">
    <name type="scientific">Cucumis melo</name>
    <name type="common">Muskmelon</name>
    <dbReference type="NCBI Taxonomy" id="3656"/>
    <lineage>
        <taxon>Eukaryota</taxon>
        <taxon>Viridiplantae</taxon>
        <taxon>Streptophyta</taxon>
        <taxon>Embryophyta</taxon>
        <taxon>Tracheophyta</taxon>
        <taxon>Spermatophyta</taxon>
        <taxon>Magnoliopsida</taxon>
        <taxon>eudicotyledons</taxon>
        <taxon>Gunneridae</taxon>
        <taxon>Pentapetalae</taxon>
        <taxon>rosids</taxon>
        <taxon>fabids</taxon>
        <taxon>Cucurbitales</taxon>
        <taxon>Cucurbitaceae</taxon>
        <taxon>Benincaseae</taxon>
        <taxon>Cucumis</taxon>
    </lineage>
</organism>
<dbReference type="Gramene" id="MELO3C008958.2.1">
    <property type="protein sequence ID" value="MELO3C008958.2.1"/>
    <property type="gene ID" value="MELO3C008958.2"/>
</dbReference>
<dbReference type="EnsemblPlants" id="MELO3C008958.2.1">
    <property type="protein sequence ID" value="MELO3C008958.2.1"/>
    <property type="gene ID" value="MELO3C008958.2"/>
</dbReference>
<evidence type="ECO:0000256" key="1">
    <source>
        <dbReference type="SAM" id="MobiDB-lite"/>
    </source>
</evidence>
<feature type="region of interest" description="Disordered" evidence="1">
    <location>
        <begin position="1"/>
        <end position="77"/>
    </location>
</feature>
<dbReference type="AlphaFoldDB" id="A0A9I9CVD0"/>
<proteinExistence type="predicted"/>
<name>A0A9I9CVD0_CUCME</name>
<sequence length="77" mass="8680">MNSPEGIGATSKWRKGENLMKGNWSNLQMEQRQNQKPEAEASATGNQRSETDFRNDSFNDTLEEDDGGRKSSAVRFL</sequence>
<feature type="compositionally biased region" description="Polar residues" evidence="1">
    <location>
        <begin position="23"/>
        <end position="32"/>
    </location>
</feature>
<accession>A0A9I9CVD0</accession>
<protein>
    <submittedName>
        <fullName evidence="2">Uncharacterized protein</fullName>
    </submittedName>
</protein>
<reference evidence="2" key="1">
    <citation type="submission" date="2023-03" db="UniProtKB">
        <authorList>
            <consortium name="EnsemblPlants"/>
        </authorList>
    </citation>
    <scope>IDENTIFICATION</scope>
</reference>
<evidence type="ECO:0000313" key="2">
    <source>
        <dbReference type="EnsemblPlants" id="MELO3C008958.2.1"/>
    </source>
</evidence>